<accession>A0ABR4QEK0</accession>
<comment type="caution">
    <text evidence="3">The sequence shown here is derived from an EMBL/GenBank/DDBJ whole genome shotgun (WGS) entry which is preliminary data.</text>
</comment>
<organism evidence="3 4">
    <name type="scientific">Taenia crassiceps</name>
    <dbReference type="NCBI Taxonomy" id="6207"/>
    <lineage>
        <taxon>Eukaryota</taxon>
        <taxon>Metazoa</taxon>
        <taxon>Spiralia</taxon>
        <taxon>Lophotrochozoa</taxon>
        <taxon>Platyhelminthes</taxon>
        <taxon>Cestoda</taxon>
        <taxon>Eucestoda</taxon>
        <taxon>Cyclophyllidea</taxon>
        <taxon>Taeniidae</taxon>
        <taxon>Taenia</taxon>
    </lineage>
</organism>
<evidence type="ECO:0000313" key="4">
    <source>
        <dbReference type="Proteomes" id="UP001651158"/>
    </source>
</evidence>
<keyword evidence="2" id="KW-0732">Signal</keyword>
<keyword evidence="1" id="KW-1133">Transmembrane helix</keyword>
<evidence type="ECO:0000256" key="1">
    <source>
        <dbReference type="SAM" id="Phobius"/>
    </source>
</evidence>
<protein>
    <recommendedName>
        <fullName evidence="5">Ig-like domain-containing protein</fullName>
    </recommendedName>
</protein>
<proteinExistence type="predicted"/>
<feature type="chain" id="PRO_5046343077" description="Ig-like domain-containing protein" evidence="2">
    <location>
        <begin position="22"/>
        <end position="501"/>
    </location>
</feature>
<name>A0ABR4QEK0_9CEST</name>
<keyword evidence="1" id="KW-0472">Membrane</keyword>
<dbReference type="EMBL" id="JAKROA010000004">
    <property type="protein sequence ID" value="KAL5107962.1"/>
    <property type="molecule type" value="Genomic_DNA"/>
</dbReference>
<evidence type="ECO:0000313" key="3">
    <source>
        <dbReference type="EMBL" id="KAL5107962.1"/>
    </source>
</evidence>
<evidence type="ECO:0008006" key="5">
    <source>
        <dbReference type="Google" id="ProtNLM"/>
    </source>
</evidence>
<reference evidence="3 4" key="1">
    <citation type="journal article" date="2022" name="Front. Cell. Infect. Microbiol.">
        <title>The Genomes of Two Strains of Taenia crassiceps the Animal Model for the Study of Human Cysticercosis.</title>
        <authorList>
            <person name="Bobes R.J."/>
            <person name="Estrada K."/>
            <person name="Rios-Valencia D.G."/>
            <person name="Calderon-Gallegos A."/>
            <person name="de la Torre P."/>
            <person name="Carrero J.C."/>
            <person name="Sanchez-Flores A."/>
            <person name="Laclette J.P."/>
        </authorList>
    </citation>
    <scope>NUCLEOTIDE SEQUENCE [LARGE SCALE GENOMIC DNA]</scope>
    <source>
        <strain evidence="3">WFUcys</strain>
    </source>
</reference>
<sequence length="501" mass="56822">MQCHVFLVLLAGLGCLTKVEAEFTFDGPFSHDVLIGGLVDLPCYTSTDAKRLALAAFSGSSINHYSLRWIHRRWNRIVDPWRGDGRRTYLEISVSQSSDGVAESMGIIKIPMVSGVGLRILAANPSDAGQYACLLYKRPFHQGLAVDIKNATLLSIHSIRVTEAKGFGIEEVEERTAATKTRAMVAKAKKEPKSSDEKGTFFDAWTWQIDASAFHGPDTTIFKIDCYADIPLVGLILRGTDVSTVRLGWKFTPRGAPMPEESMITSDESWDLLAPERLCHPEESQLCEDDGSARVERSTMGGSAVGSWDLNTVLYEATNRVWKARWLRVTSETTFGSGTWQCWLEGSNLFKNKSTGEEARLNRVQEHMLVSEVRVFEFAGAEREWFSSVEVWRVIATWAAPTYYLLFYLLVAISWAAAMHWRHLLYRSRRHPMKPRKLKASEGWNERRRMWKSLVVVDAEVQRPAQTIHNPYEFEEGTYVKAFLAKHGIHPQEMDPHLRKY</sequence>
<evidence type="ECO:0000256" key="2">
    <source>
        <dbReference type="SAM" id="SignalP"/>
    </source>
</evidence>
<feature type="signal peptide" evidence="2">
    <location>
        <begin position="1"/>
        <end position="21"/>
    </location>
</feature>
<feature type="transmembrane region" description="Helical" evidence="1">
    <location>
        <begin position="403"/>
        <end position="421"/>
    </location>
</feature>
<keyword evidence="4" id="KW-1185">Reference proteome</keyword>
<gene>
    <name evidence="3" type="ORF">TcWFU_007207</name>
</gene>
<dbReference type="Proteomes" id="UP001651158">
    <property type="component" value="Unassembled WGS sequence"/>
</dbReference>
<keyword evidence="1" id="KW-0812">Transmembrane</keyword>